<feature type="domain" description="2Fe-2S ferredoxin-type" evidence="7">
    <location>
        <begin position="1"/>
        <end position="102"/>
    </location>
</feature>
<organism evidence="8 9">
    <name type="scientific">Novosphingobium guangzhouense</name>
    <dbReference type="NCBI Taxonomy" id="1850347"/>
    <lineage>
        <taxon>Bacteria</taxon>
        <taxon>Pseudomonadati</taxon>
        <taxon>Pseudomonadota</taxon>
        <taxon>Alphaproteobacteria</taxon>
        <taxon>Sphingomonadales</taxon>
        <taxon>Sphingomonadaceae</taxon>
        <taxon>Novosphingobium</taxon>
    </lineage>
</organism>
<dbReference type="GO" id="GO:0140647">
    <property type="term" value="P:P450-containing electron transport chain"/>
    <property type="evidence" value="ECO:0007669"/>
    <property type="project" value="InterPro"/>
</dbReference>
<evidence type="ECO:0000313" key="9">
    <source>
        <dbReference type="Proteomes" id="UP000236327"/>
    </source>
</evidence>
<dbReference type="Pfam" id="PF00111">
    <property type="entry name" value="Fer2"/>
    <property type="match status" value="1"/>
</dbReference>
<dbReference type="InterPro" id="IPR001041">
    <property type="entry name" value="2Fe-2S_ferredoxin-type"/>
</dbReference>
<dbReference type="Gene3D" id="3.10.20.30">
    <property type="match status" value="1"/>
</dbReference>
<comment type="caution">
    <text evidence="8">The sequence shown here is derived from an EMBL/GenBank/DDBJ whole genome shotgun (WGS) entry which is preliminary data.</text>
</comment>
<evidence type="ECO:0000259" key="7">
    <source>
        <dbReference type="PROSITE" id="PS51085"/>
    </source>
</evidence>
<evidence type="ECO:0000256" key="1">
    <source>
        <dbReference type="ARBA" id="ARBA00010914"/>
    </source>
</evidence>
<comment type="cofactor">
    <cofactor evidence="6">
        <name>[2Fe-2S] cluster</name>
        <dbReference type="ChEBI" id="CHEBI:190135"/>
    </cofactor>
</comment>
<dbReference type="PANTHER" id="PTHR23426:SF65">
    <property type="entry name" value="FERREDOXIN-2, MITOCHONDRIAL"/>
    <property type="match status" value="1"/>
</dbReference>
<keyword evidence="4" id="KW-0408">Iron</keyword>
<dbReference type="InterPro" id="IPR001055">
    <property type="entry name" value="Adrenodoxin-like"/>
</dbReference>
<evidence type="ECO:0000256" key="4">
    <source>
        <dbReference type="ARBA" id="ARBA00023004"/>
    </source>
</evidence>
<comment type="similarity">
    <text evidence="1">Belongs to the adrenodoxin/putidaredoxin family.</text>
</comment>
<evidence type="ECO:0000256" key="3">
    <source>
        <dbReference type="ARBA" id="ARBA00022723"/>
    </source>
</evidence>
<evidence type="ECO:0000313" key="8">
    <source>
        <dbReference type="EMBL" id="PNU06616.1"/>
    </source>
</evidence>
<dbReference type="CDD" id="cd00207">
    <property type="entry name" value="fer2"/>
    <property type="match status" value="1"/>
</dbReference>
<keyword evidence="3" id="KW-0479">Metal-binding</keyword>
<dbReference type="PANTHER" id="PTHR23426">
    <property type="entry name" value="FERREDOXIN/ADRENODOXIN"/>
    <property type="match status" value="1"/>
</dbReference>
<dbReference type="SUPFAM" id="SSF54292">
    <property type="entry name" value="2Fe-2S ferredoxin-like"/>
    <property type="match status" value="1"/>
</dbReference>
<keyword evidence="9" id="KW-1185">Reference proteome</keyword>
<name>A0A2K2G6E8_9SPHN</name>
<protein>
    <submittedName>
        <fullName evidence="8">2Fe-2S ferredoxin</fullName>
    </submittedName>
</protein>
<gene>
    <name evidence="8" type="ORF">A8V01_03140</name>
</gene>
<dbReference type="GO" id="GO:0051537">
    <property type="term" value="F:2 iron, 2 sulfur cluster binding"/>
    <property type="evidence" value="ECO:0007669"/>
    <property type="project" value="UniProtKB-KW"/>
</dbReference>
<evidence type="ECO:0000256" key="6">
    <source>
        <dbReference type="ARBA" id="ARBA00034078"/>
    </source>
</evidence>
<sequence>MTDAEGGTHTFSDVEEGVSLMELGRRNGVAGIMGDCGGGCACATCHVYVDERWWDKVGAPDDVEFAMLDMVADVMKDTSRLGCQVRMSPQLDGLAVTVAPASGY</sequence>
<evidence type="ECO:0000256" key="5">
    <source>
        <dbReference type="ARBA" id="ARBA00023014"/>
    </source>
</evidence>
<keyword evidence="5" id="KW-0411">Iron-sulfur</keyword>
<evidence type="ECO:0000256" key="2">
    <source>
        <dbReference type="ARBA" id="ARBA00022714"/>
    </source>
</evidence>
<reference evidence="8 9" key="1">
    <citation type="submission" date="2016-05" db="EMBL/GenBank/DDBJ databases">
        <title>Complete genome sequence of Novosphingobium guangzhouense SA925(T).</title>
        <authorList>
            <person name="Sha S."/>
        </authorList>
    </citation>
    <scope>NUCLEOTIDE SEQUENCE [LARGE SCALE GENOMIC DNA]</scope>
    <source>
        <strain evidence="8 9">SA925</strain>
    </source>
</reference>
<accession>A0A2K2G6E8</accession>
<dbReference type="EMBL" id="LYMM01000002">
    <property type="protein sequence ID" value="PNU06616.1"/>
    <property type="molecule type" value="Genomic_DNA"/>
</dbReference>
<proteinExistence type="inferred from homology"/>
<dbReference type="GO" id="GO:0046872">
    <property type="term" value="F:metal ion binding"/>
    <property type="evidence" value="ECO:0007669"/>
    <property type="project" value="UniProtKB-KW"/>
</dbReference>
<dbReference type="GO" id="GO:0009055">
    <property type="term" value="F:electron transfer activity"/>
    <property type="evidence" value="ECO:0007669"/>
    <property type="project" value="TreeGrafter"/>
</dbReference>
<dbReference type="InterPro" id="IPR012675">
    <property type="entry name" value="Beta-grasp_dom_sf"/>
</dbReference>
<dbReference type="Proteomes" id="UP000236327">
    <property type="component" value="Unassembled WGS sequence"/>
</dbReference>
<keyword evidence="2" id="KW-0001">2Fe-2S</keyword>
<dbReference type="PROSITE" id="PS51085">
    <property type="entry name" value="2FE2S_FER_2"/>
    <property type="match status" value="1"/>
</dbReference>
<dbReference type="AlphaFoldDB" id="A0A2K2G6E8"/>
<dbReference type="InterPro" id="IPR036010">
    <property type="entry name" value="2Fe-2S_ferredoxin-like_sf"/>
</dbReference>
<dbReference type="OrthoDB" id="9799640at2"/>
<dbReference type="PRINTS" id="PR00355">
    <property type="entry name" value="ADRENODOXIN"/>
</dbReference>